<dbReference type="EMBL" id="SMYO01000009">
    <property type="protein sequence ID" value="TDK59327.1"/>
    <property type="molecule type" value="Genomic_DNA"/>
</dbReference>
<keyword evidence="1" id="KW-0812">Transmembrane</keyword>
<reference evidence="3 4" key="1">
    <citation type="submission" date="2019-03" db="EMBL/GenBank/DDBJ databases">
        <title>Bacillus niacini sp. nov. a Nicotinate-Metabolizing Mesophile Isolated from Soil.</title>
        <authorList>
            <person name="Zhang G."/>
        </authorList>
    </citation>
    <scope>NUCLEOTIDE SEQUENCE [LARGE SCALE GENOMIC DNA]</scope>
    <source>
        <strain evidence="3 4">WN066</strain>
    </source>
</reference>
<reference evidence="2" key="2">
    <citation type="submission" date="2023-08" db="EMBL/GenBank/DDBJ databases">
        <title>Nitrogen cycling bacteria in agricultural field soils.</title>
        <authorList>
            <person name="Jang J."/>
        </authorList>
    </citation>
    <scope>NUCLEOTIDE SEQUENCE</scope>
    <source>
        <strain evidence="2">PS3-36</strain>
    </source>
</reference>
<evidence type="ECO:0000256" key="1">
    <source>
        <dbReference type="SAM" id="Phobius"/>
    </source>
</evidence>
<evidence type="ECO:0000313" key="3">
    <source>
        <dbReference type="EMBL" id="TDK59327.1"/>
    </source>
</evidence>
<evidence type="ECO:0000313" key="2">
    <source>
        <dbReference type="EMBL" id="MDQ6598302.1"/>
    </source>
</evidence>
<comment type="caution">
    <text evidence="3">The sequence shown here is derived from an EMBL/GenBank/DDBJ whole genome shotgun (WGS) entry which is preliminary data.</text>
</comment>
<feature type="transmembrane region" description="Helical" evidence="1">
    <location>
        <begin position="6"/>
        <end position="29"/>
    </location>
</feature>
<dbReference type="Proteomes" id="UP000295132">
    <property type="component" value="Unassembled WGS sequence"/>
</dbReference>
<evidence type="ECO:0000313" key="5">
    <source>
        <dbReference type="Proteomes" id="UP001178888"/>
    </source>
</evidence>
<protein>
    <submittedName>
        <fullName evidence="3">Uncharacterized protein</fullName>
    </submittedName>
</protein>
<accession>A0A4R5VMD2</accession>
<sequence>MPVLSSLLYTILVGGAFIYLFIFTYDFFYGEKRDKQLKKIHKHFRKETVNKIDLLEHQPKKFTMYQVKTNTETKKVKVKPGYKIVNMVKKKK</sequence>
<dbReference type="RefSeq" id="WP_133336881.1">
    <property type="nucleotide sequence ID" value="NZ_JAVGVR010000001.1"/>
</dbReference>
<dbReference type="Proteomes" id="UP001178888">
    <property type="component" value="Unassembled WGS sequence"/>
</dbReference>
<evidence type="ECO:0000313" key="4">
    <source>
        <dbReference type="Proteomes" id="UP000295132"/>
    </source>
</evidence>
<dbReference type="EMBL" id="JAVGVR010000001">
    <property type="protein sequence ID" value="MDQ6598302.1"/>
    <property type="molecule type" value="Genomic_DNA"/>
</dbReference>
<name>A0A4R5VMD2_9BACI</name>
<dbReference type="AlphaFoldDB" id="A0A4R5VMD2"/>
<gene>
    <name evidence="3" type="ORF">E2K98_18980</name>
    <name evidence="2" type="ORF">RCG21_18420</name>
</gene>
<proteinExistence type="predicted"/>
<keyword evidence="1" id="KW-1133">Transmembrane helix</keyword>
<keyword evidence="1" id="KW-0472">Membrane</keyword>
<organism evidence="3 4">
    <name type="scientific">Bacillus salipaludis</name>
    <dbReference type="NCBI Taxonomy" id="2547811"/>
    <lineage>
        <taxon>Bacteria</taxon>
        <taxon>Bacillati</taxon>
        <taxon>Bacillota</taxon>
        <taxon>Bacilli</taxon>
        <taxon>Bacillales</taxon>
        <taxon>Bacillaceae</taxon>
        <taxon>Bacillus</taxon>
    </lineage>
</organism>
<keyword evidence="5" id="KW-1185">Reference proteome</keyword>